<keyword evidence="1" id="KW-0812">Transmembrane</keyword>
<evidence type="ECO:0000256" key="1">
    <source>
        <dbReference type="SAM" id="Phobius"/>
    </source>
</evidence>
<proteinExistence type="predicted"/>
<dbReference type="EMBL" id="AILY01000013">
    <property type="protein sequence ID" value="EJF86906.1"/>
    <property type="molecule type" value="Genomic_DNA"/>
</dbReference>
<feature type="transmembrane region" description="Helical" evidence="1">
    <location>
        <begin position="16"/>
        <end position="34"/>
    </location>
</feature>
<dbReference type="HOGENOM" id="CLU_152398_0_0_5"/>
<organism evidence="2 3">
    <name type="scientific">Bartonella rattimassiliensis 15908</name>
    <dbReference type="NCBI Taxonomy" id="1094556"/>
    <lineage>
        <taxon>Bacteria</taxon>
        <taxon>Pseudomonadati</taxon>
        <taxon>Pseudomonadota</taxon>
        <taxon>Alphaproteobacteria</taxon>
        <taxon>Hyphomicrobiales</taxon>
        <taxon>Bartonellaceae</taxon>
        <taxon>Bartonella</taxon>
    </lineage>
</organism>
<keyword evidence="1" id="KW-0472">Membrane</keyword>
<feature type="transmembrane region" description="Helical" evidence="1">
    <location>
        <begin position="76"/>
        <end position="105"/>
    </location>
</feature>
<accession>J0QMM9</accession>
<name>J0QMM9_9HYPH</name>
<dbReference type="STRING" id="1094556.MCY_00556"/>
<reference evidence="2 3" key="1">
    <citation type="submission" date="2012-03" db="EMBL/GenBank/DDBJ databases">
        <title>The Genome Sequence of Bartonella rattimassiliensis 15908.</title>
        <authorList>
            <consortium name="The Broad Institute Genome Sequencing Platform"/>
            <consortium name="The Broad Institute Genome Sequencing Center for Infectious Disease"/>
            <person name="Feldgarden M."/>
            <person name="Kirby J."/>
            <person name="Kosoy M."/>
            <person name="Birtles R."/>
            <person name="Probert W.S."/>
            <person name="Chiaraviglio L."/>
            <person name="Young S.K."/>
            <person name="Zeng Q."/>
            <person name="Gargeya S."/>
            <person name="Fitzgerald M."/>
            <person name="Haas B."/>
            <person name="Abouelleil A."/>
            <person name="Alvarado L."/>
            <person name="Arachchi H.M."/>
            <person name="Berlin A."/>
            <person name="Chapman S.B."/>
            <person name="Gearin G."/>
            <person name="Goldberg J."/>
            <person name="Griggs A."/>
            <person name="Gujja S."/>
            <person name="Hansen M."/>
            <person name="Heiman D."/>
            <person name="Howarth C."/>
            <person name="Larimer J."/>
            <person name="Lui A."/>
            <person name="MacDonald P.J.P."/>
            <person name="McCowen C."/>
            <person name="Montmayeur A."/>
            <person name="Murphy C."/>
            <person name="Neiman D."/>
            <person name="Pearson M."/>
            <person name="Priest M."/>
            <person name="Roberts A."/>
            <person name="Saif S."/>
            <person name="Shea T."/>
            <person name="Sisk P."/>
            <person name="Stolte C."/>
            <person name="Sykes S."/>
            <person name="Wortman J."/>
            <person name="Nusbaum C."/>
            <person name="Birren B."/>
        </authorList>
    </citation>
    <scope>NUCLEOTIDE SEQUENCE [LARGE SCALE GENOMIC DNA]</scope>
    <source>
        <strain evidence="2 3">15908</strain>
    </source>
</reference>
<evidence type="ECO:0000313" key="2">
    <source>
        <dbReference type="EMBL" id="EJF86906.1"/>
    </source>
</evidence>
<dbReference type="Proteomes" id="UP000001077">
    <property type="component" value="Unassembled WGS sequence"/>
</dbReference>
<sequence length="140" mass="16222">MYVSLKFLRKNMLRPLFKLMTFIFVTLTIIVLVIDNAHSVITSHWTTTPFNKILVNLLQTDIDSLNQSFCKIMPDFLSSICITFTYLPAWSIFGTLAIVFCILNYEKQKPFHKKHIHITKNTFNLEKASRNTVLYTTNGA</sequence>
<dbReference type="eggNOG" id="ENOG5031ESS">
    <property type="taxonomic scope" value="Bacteria"/>
</dbReference>
<keyword evidence="1" id="KW-1133">Transmembrane helix</keyword>
<evidence type="ECO:0000313" key="3">
    <source>
        <dbReference type="Proteomes" id="UP000001077"/>
    </source>
</evidence>
<keyword evidence="3" id="KW-1185">Reference proteome</keyword>
<dbReference type="PATRIC" id="fig|1094556.3.peg.657"/>
<gene>
    <name evidence="2" type="ORF">MCY_00556</name>
</gene>
<comment type="caution">
    <text evidence="2">The sequence shown here is derived from an EMBL/GenBank/DDBJ whole genome shotgun (WGS) entry which is preliminary data.</text>
</comment>
<protein>
    <submittedName>
        <fullName evidence="2">Uncharacterized protein</fullName>
    </submittedName>
</protein>
<dbReference type="AlphaFoldDB" id="J0QMM9"/>